<evidence type="ECO:0000256" key="6">
    <source>
        <dbReference type="ARBA" id="ARBA00023136"/>
    </source>
</evidence>
<keyword evidence="8" id="KW-1015">Disulfide bond</keyword>
<evidence type="ECO:0000256" key="2">
    <source>
        <dbReference type="ARBA" id="ARBA00022448"/>
    </source>
</evidence>
<feature type="transmembrane region" description="Helical" evidence="9">
    <location>
        <begin position="377"/>
        <end position="405"/>
    </location>
</feature>
<evidence type="ECO:0000256" key="7">
    <source>
        <dbReference type="PIRSR" id="PIRSR600175-1"/>
    </source>
</evidence>
<dbReference type="GO" id="GO:0005283">
    <property type="term" value="F:amino acid:sodium symporter activity"/>
    <property type="evidence" value="ECO:0007669"/>
    <property type="project" value="TreeGrafter"/>
</dbReference>
<dbReference type="GO" id="GO:0015179">
    <property type="term" value="F:L-amino acid transmembrane transporter activity"/>
    <property type="evidence" value="ECO:0007669"/>
    <property type="project" value="TreeGrafter"/>
</dbReference>
<feature type="transmembrane region" description="Helical" evidence="9">
    <location>
        <begin position="538"/>
        <end position="563"/>
    </location>
</feature>
<dbReference type="Pfam" id="PF00209">
    <property type="entry name" value="SNF"/>
    <property type="match status" value="1"/>
</dbReference>
<dbReference type="GO" id="GO:0046872">
    <property type="term" value="F:metal ion binding"/>
    <property type="evidence" value="ECO:0007669"/>
    <property type="project" value="UniProtKB-KW"/>
</dbReference>
<reference evidence="11" key="1">
    <citation type="submission" date="2022-11" db="UniProtKB">
        <authorList>
            <consortium name="WormBaseParasite"/>
        </authorList>
    </citation>
    <scope>IDENTIFICATION</scope>
</reference>
<feature type="transmembrane region" description="Helical" evidence="9">
    <location>
        <begin position="95"/>
        <end position="113"/>
    </location>
</feature>
<accession>A0A914WAD2</accession>
<dbReference type="PROSITE" id="PS50267">
    <property type="entry name" value="NA_NEUROTRAN_SYMP_3"/>
    <property type="match status" value="1"/>
</dbReference>
<dbReference type="GO" id="GO:0089718">
    <property type="term" value="P:amino acid import across plasma membrane"/>
    <property type="evidence" value="ECO:0007669"/>
    <property type="project" value="TreeGrafter"/>
</dbReference>
<evidence type="ECO:0000313" key="10">
    <source>
        <dbReference type="Proteomes" id="UP000887566"/>
    </source>
</evidence>
<feature type="binding site" evidence="7">
    <location>
        <position position="46"/>
    </location>
    <ligand>
        <name>Na(+)</name>
        <dbReference type="ChEBI" id="CHEBI:29101"/>
        <label>1</label>
    </ligand>
</feature>
<feature type="transmembrane region" description="Helical" evidence="9">
    <location>
        <begin position="236"/>
        <end position="256"/>
    </location>
</feature>
<evidence type="ECO:0000256" key="4">
    <source>
        <dbReference type="ARBA" id="ARBA00022847"/>
    </source>
</evidence>
<feature type="transmembrane region" description="Helical" evidence="9">
    <location>
        <begin position="319"/>
        <end position="343"/>
    </location>
</feature>
<proteinExistence type="predicted"/>
<dbReference type="SUPFAM" id="SSF161070">
    <property type="entry name" value="SNF-like"/>
    <property type="match status" value="1"/>
</dbReference>
<feature type="transmembrane region" description="Helical" evidence="9">
    <location>
        <begin position="27"/>
        <end position="48"/>
    </location>
</feature>
<keyword evidence="6 9" id="KW-0472">Membrane</keyword>
<feature type="transmembrane region" description="Helical" evidence="9">
    <location>
        <begin position="207"/>
        <end position="229"/>
    </location>
</feature>
<evidence type="ECO:0000256" key="8">
    <source>
        <dbReference type="PIRSR" id="PIRSR600175-2"/>
    </source>
</evidence>
<keyword evidence="2" id="KW-0813">Transport</keyword>
<keyword evidence="4" id="KW-0769">Symport</keyword>
<comment type="subcellular location">
    <subcellularLocation>
        <location evidence="1">Membrane</location>
        <topology evidence="1">Multi-pass membrane protein</topology>
    </subcellularLocation>
</comment>
<feature type="transmembrane region" description="Helical" evidence="9">
    <location>
        <begin position="497"/>
        <end position="518"/>
    </location>
</feature>
<sequence>MWYEERSGSWSNMKMSSIIVEEWRDLWSFKIDFLIVAFAYVFATTNFLNLPKMILENGGLAFVAAMGAALLICVLPIIVMELAVGQLTGRAPVQAFYNICPLFKGVGVAQILFSLAIMSYLAIYIGWLMLFVFYLFWSIVHGKNDLPWLSCEEYPEFMSTPCLPAGLVANFTQTTPMLNVDNSQSSMNQFITALQRPSAGITEIGEFQWQILSALGLVWILVFFAIFAGVRWLGKVAYFTYIFPFCCLLALLVRALTLDGLMDILTQFYEVTDWERLLDYHLWKLALEQVIWASGIGFGAFITIGSYNKRTSNLVGDSVLIVSAHVIVTAMQLFTIVGLIGYISQKTSIPALDLLSRGESQMWQVMAYMSHLDAPKLWTGIVLFMSIFVLLNVFYVLSLSVLATLEDALGEKSSRCFPRLVLSLFVCILGCALGLFFTTQAGKWALELTKGYLSYITLWTILTFELLAISWFYCGHMLGKDLKSMLSNACCWVTGHFLLYITYLLPIVPIGIMVLGLMQYDYGKYSDGVRSWEWSELVGWAIAGVPLLPIPILMLFVICRTCVKGPGITKWQRFKYTIISPLRYEVVKPTPAPRYTASAPGYVLLPQAPLAEPEVYNDGYTERVVRVSNI</sequence>
<evidence type="ECO:0000313" key="11">
    <source>
        <dbReference type="WBParaSite" id="PSAMB.scaffold3397size18439.g21295.t1"/>
    </source>
</evidence>
<protein>
    <submittedName>
        <fullName evidence="11">Uncharacterized protein</fullName>
    </submittedName>
</protein>
<keyword evidence="10" id="KW-1185">Reference proteome</keyword>
<dbReference type="PANTHER" id="PTHR11616:SF295">
    <property type="entry name" value="SODIUM: NEUROTRANSMITTER SYMPORTER FAMILY"/>
    <property type="match status" value="1"/>
</dbReference>
<feature type="transmembrane region" description="Helical" evidence="9">
    <location>
        <begin position="452"/>
        <end position="476"/>
    </location>
</feature>
<feature type="transmembrane region" description="Helical" evidence="9">
    <location>
        <begin position="60"/>
        <end position="83"/>
    </location>
</feature>
<dbReference type="PANTHER" id="PTHR11616">
    <property type="entry name" value="SODIUM/CHLORIDE DEPENDENT TRANSPORTER"/>
    <property type="match status" value="1"/>
</dbReference>
<keyword evidence="7" id="KW-0915">Sodium</keyword>
<dbReference type="PRINTS" id="PR00176">
    <property type="entry name" value="NANEUSMPORT"/>
</dbReference>
<feature type="transmembrane region" description="Helical" evidence="9">
    <location>
        <begin position="120"/>
        <end position="140"/>
    </location>
</feature>
<keyword evidence="7" id="KW-0479">Metal-binding</keyword>
<keyword evidence="5 9" id="KW-1133">Transmembrane helix</keyword>
<organism evidence="10 11">
    <name type="scientific">Plectus sambesii</name>
    <dbReference type="NCBI Taxonomy" id="2011161"/>
    <lineage>
        <taxon>Eukaryota</taxon>
        <taxon>Metazoa</taxon>
        <taxon>Ecdysozoa</taxon>
        <taxon>Nematoda</taxon>
        <taxon>Chromadorea</taxon>
        <taxon>Plectida</taxon>
        <taxon>Plectina</taxon>
        <taxon>Plectoidea</taxon>
        <taxon>Plectidae</taxon>
        <taxon>Plectus</taxon>
    </lineage>
</organism>
<feature type="transmembrane region" description="Helical" evidence="9">
    <location>
        <begin position="290"/>
        <end position="307"/>
    </location>
</feature>
<dbReference type="WBParaSite" id="PSAMB.scaffold3397size18439.g21295.t1">
    <property type="protein sequence ID" value="PSAMB.scaffold3397size18439.g21295.t1"/>
    <property type="gene ID" value="PSAMB.scaffold3397size18439.g21295"/>
</dbReference>
<keyword evidence="3 9" id="KW-0812">Transmembrane</keyword>
<evidence type="ECO:0000256" key="3">
    <source>
        <dbReference type="ARBA" id="ARBA00022692"/>
    </source>
</evidence>
<feature type="transmembrane region" description="Helical" evidence="9">
    <location>
        <begin position="417"/>
        <end position="437"/>
    </location>
</feature>
<evidence type="ECO:0000256" key="1">
    <source>
        <dbReference type="ARBA" id="ARBA00004141"/>
    </source>
</evidence>
<dbReference type="InterPro" id="IPR000175">
    <property type="entry name" value="Na/ntran_symport"/>
</dbReference>
<name>A0A914WAD2_9BILA</name>
<dbReference type="GO" id="GO:0005886">
    <property type="term" value="C:plasma membrane"/>
    <property type="evidence" value="ECO:0007669"/>
    <property type="project" value="TreeGrafter"/>
</dbReference>
<evidence type="ECO:0000256" key="9">
    <source>
        <dbReference type="SAM" id="Phobius"/>
    </source>
</evidence>
<evidence type="ECO:0000256" key="5">
    <source>
        <dbReference type="ARBA" id="ARBA00022989"/>
    </source>
</evidence>
<dbReference type="AlphaFoldDB" id="A0A914WAD2"/>
<feature type="disulfide bond" evidence="8">
    <location>
        <begin position="151"/>
        <end position="162"/>
    </location>
</feature>
<dbReference type="Proteomes" id="UP000887566">
    <property type="component" value="Unplaced"/>
</dbReference>
<dbReference type="InterPro" id="IPR037272">
    <property type="entry name" value="SNS_sf"/>
</dbReference>